<comment type="caution">
    <text evidence="2">The sequence shown here is derived from an EMBL/GenBank/DDBJ whole genome shotgun (WGS) entry which is preliminary data.</text>
</comment>
<organism evidence="2 3">
    <name type="scientific">Jiella avicenniae</name>
    <dbReference type="NCBI Taxonomy" id="2907202"/>
    <lineage>
        <taxon>Bacteria</taxon>
        <taxon>Pseudomonadati</taxon>
        <taxon>Pseudomonadota</taxon>
        <taxon>Alphaproteobacteria</taxon>
        <taxon>Hyphomicrobiales</taxon>
        <taxon>Aurantimonadaceae</taxon>
        <taxon>Jiella</taxon>
    </lineage>
</organism>
<dbReference type="PROSITE" id="PS51257">
    <property type="entry name" value="PROKAR_LIPOPROTEIN"/>
    <property type="match status" value="1"/>
</dbReference>
<evidence type="ECO:0000313" key="3">
    <source>
        <dbReference type="Proteomes" id="UP001139035"/>
    </source>
</evidence>
<protein>
    <recommendedName>
        <fullName evidence="4">Lipoprotein</fullName>
    </recommendedName>
</protein>
<keyword evidence="1" id="KW-0732">Signal</keyword>
<feature type="chain" id="PRO_5040950332" description="Lipoprotein" evidence="1">
    <location>
        <begin position="22"/>
        <end position="179"/>
    </location>
</feature>
<evidence type="ECO:0008006" key="4">
    <source>
        <dbReference type="Google" id="ProtNLM"/>
    </source>
</evidence>
<dbReference type="RefSeq" id="WP_233717554.1">
    <property type="nucleotide sequence ID" value="NZ_JAJUWU010000003.1"/>
</dbReference>
<name>A0A9X1P016_9HYPH</name>
<dbReference type="AlphaFoldDB" id="A0A9X1P016"/>
<dbReference type="Proteomes" id="UP001139035">
    <property type="component" value="Unassembled WGS sequence"/>
</dbReference>
<gene>
    <name evidence="2" type="ORF">LZD57_02530</name>
</gene>
<sequence>MTDRLSLGLALPVMLALVACARGGASDPLSSVSIPQIQTASAAQISAGSDGTVADIAPAGSSSEASAIAQLETAGIMTGGGTPTAGEIAYANANAAGLFRRRKFERATTFLPAGAVDGYGLCLRAPARKGSGYDYVLVLQARRGTGEAVSQVDDDTLVMRRTADVAPCRTGSLAWVAVR</sequence>
<keyword evidence="3" id="KW-1185">Reference proteome</keyword>
<feature type="signal peptide" evidence="1">
    <location>
        <begin position="1"/>
        <end position="21"/>
    </location>
</feature>
<dbReference type="EMBL" id="JAJUWU010000003">
    <property type="protein sequence ID" value="MCE7026856.1"/>
    <property type="molecule type" value="Genomic_DNA"/>
</dbReference>
<accession>A0A9X1P016</accession>
<evidence type="ECO:0000313" key="2">
    <source>
        <dbReference type="EMBL" id="MCE7026856.1"/>
    </source>
</evidence>
<evidence type="ECO:0000256" key="1">
    <source>
        <dbReference type="SAM" id="SignalP"/>
    </source>
</evidence>
<proteinExistence type="predicted"/>
<reference evidence="2" key="1">
    <citation type="submission" date="2022-01" db="EMBL/GenBank/DDBJ databases">
        <title>Jiella avicenniae sp. nov., a novel endophytic bacterium isolated from bark of Avicennia marina.</title>
        <authorList>
            <person name="Tuo L."/>
        </authorList>
    </citation>
    <scope>NUCLEOTIDE SEQUENCE</scope>
    <source>
        <strain evidence="2">CBK1P-4</strain>
    </source>
</reference>